<dbReference type="Gene3D" id="3.40.50.620">
    <property type="entry name" value="HUPs"/>
    <property type="match status" value="1"/>
</dbReference>
<dbReference type="InterPro" id="IPR008513">
    <property type="entry name" value="tRNA(Met)_cyd_acetate_ligase"/>
</dbReference>
<dbReference type="RefSeq" id="WP_204710750.1">
    <property type="nucleotide sequence ID" value="NZ_JACJLT010000033.1"/>
</dbReference>
<dbReference type="PANTHER" id="PTHR37825">
    <property type="entry name" value="TRNA(MET) CYTIDINE ACETATE LIGASE"/>
    <property type="match status" value="1"/>
</dbReference>
<keyword evidence="1" id="KW-0067">ATP-binding</keyword>
<dbReference type="EMBL" id="JACJLT010000033">
    <property type="protein sequence ID" value="MBM6875035.1"/>
    <property type="molecule type" value="Genomic_DNA"/>
</dbReference>
<protein>
    <recommendedName>
        <fullName evidence="1">tRNA(Met) cytidine acetate ligase</fullName>
        <ecNumber evidence="1">6.3.4.-</ecNumber>
    </recommendedName>
</protein>
<feature type="binding site" evidence="1">
    <location>
        <position position="181"/>
    </location>
    <ligand>
        <name>ATP</name>
        <dbReference type="ChEBI" id="CHEBI:30616"/>
    </ligand>
</feature>
<dbReference type="EC" id="6.3.4.-" evidence="1"/>
<name>A0ABS2G2R1_FUSMR</name>
<feature type="binding site" evidence="1">
    <location>
        <position position="101"/>
    </location>
    <ligand>
        <name>ATP</name>
        <dbReference type="ChEBI" id="CHEBI:30616"/>
    </ligand>
</feature>
<dbReference type="NCBIfam" id="NF010192">
    <property type="entry name" value="PRK13671.1"/>
    <property type="match status" value="1"/>
</dbReference>
<feature type="binding site" evidence="1">
    <location>
        <position position="156"/>
    </location>
    <ligand>
        <name>ATP</name>
        <dbReference type="ChEBI" id="CHEBI:30616"/>
    </ligand>
</feature>
<keyword evidence="3" id="KW-1185">Reference proteome</keyword>
<feature type="binding site" evidence="1">
    <location>
        <begin position="7"/>
        <end position="20"/>
    </location>
    <ligand>
        <name>ATP</name>
        <dbReference type="ChEBI" id="CHEBI:30616"/>
    </ligand>
</feature>
<dbReference type="NCBIfam" id="NF010191">
    <property type="entry name" value="PRK13670.1"/>
    <property type="match status" value="1"/>
</dbReference>
<keyword evidence="1" id="KW-0963">Cytoplasm</keyword>
<comment type="catalytic activity">
    <reaction evidence="1">
        <text>cytidine(34) in elongator tRNA(Met) + acetate + ATP = N(4)-acetylcytidine(34) in elongator tRNA(Met) + AMP + diphosphate</text>
        <dbReference type="Rhea" id="RHEA:58144"/>
        <dbReference type="Rhea" id="RHEA-COMP:10693"/>
        <dbReference type="Rhea" id="RHEA-COMP:10694"/>
        <dbReference type="ChEBI" id="CHEBI:30089"/>
        <dbReference type="ChEBI" id="CHEBI:30616"/>
        <dbReference type="ChEBI" id="CHEBI:33019"/>
        <dbReference type="ChEBI" id="CHEBI:74900"/>
        <dbReference type="ChEBI" id="CHEBI:82748"/>
        <dbReference type="ChEBI" id="CHEBI:456215"/>
    </reaction>
</comment>
<sequence>MKATGIVVEYNPFHNGHKYHLQKTKELNPNNIIIAVMSGDFVQRGEPSIIDRWTKTKMALANGVDLVIELPVFYSSQSAEIFAKGAVGILEELKCESMVFGSESGKINELKRISTLQESEEFKIKLKERLKSGDSYPTAHSSTMKEILGESELNSNDILGLEYIKAIRYWKSSIIPMTLKREKVGYHDTNIVGDFASATKIREHLKKNEEISSIVTQESFNTLKEYSNFTYMENFYPFIRYELIKNSNNLSDIQDMEIGFENRLLENAIKSINYDEFFKSISNRRYTTGRVQRVLTHTLLALTTNITEEVKKSIPYVRVLGFNSKGREYLSYLKKFDNSKIITSYKKMNENFSPEVCSLIEFNERSSQIYRLINNYNDYKSPIIFKEENNE</sequence>
<evidence type="ECO:0000313" key="2">
    <source>
        <dbReference type="EMBL" id="MBM6875035.1"/>
    </source>
</evidence>
<proteinExistence type="inferred from homology"/>
<dbReference type="InterPro" id="IPR014729">
    <property type="entry name" value="Rossmann-like_a/b/a_fold"/>
</dbReference>
<keyword evidence="1" id="KW-0820">tRNA-binding</keyword>
<keyword evidence="1" id="KW-0694">RNA-binding</keyword>
<keyword evidence="1" id="KW-0436">Ligase</keyword>
<keyword evidence="1" id="KW-0819">tRNA processing</keyword>
<accession>A0ABS2G2R1</accession>
<reference evidence="2 3" key="1">
    <citation type="journal article" date="2021" name="Sci. Rep.">
        <title>The distribution of antibiotic resistance genes in chicken gut microbiota commensals.</title>
        <authorList>
            <person name="Juricova H."/>
            <person name="Matiasovicova J."/>
            <person name="Kubasova T."/>
            <person name="Cejkova D."/>
            <person name="Rychlik I."/>
        </authorList>
    </citation>
    <scope>NUCLEOTIDE SEQUENCE [LARGE SCALE GENOMIC DNA]</scope>
    <source>
        <strain evidence="2 3">An425</strain>
    </source>
</reference>
<dbReference type="HAMAP" id="MF_01539">
    <property type="entry name" value="TmcAL"/>
    <property type="match status" value="1"/>
</dbReference>
<comment type="caution">
    <text evidence="2">The sequence shown here is derived from an EMBL/GenBank/DDBJ whole genome shotgun (WGS) entry which is preliminary data.</text>
</comment>
<keyword evidence="1" id="KW-0547">Nucleotide-binding</keyword>
<comment type="subcellular location">
    <subcellularLocation>
        <location evidence="1">Cytoplasm</location>
    </subcellularLocation>
</comment>
<evidence type="ECO:0000256" key="1">
    <source>
        <dbReference type="HAMAP-Rule" id="MF_01539"/>
    </source>
</evidence>
<comment type="caution">
    <text evidence="1">Lacks conserved residue(s) required for the propagation of feature annotation.</text>
</comment>
<dbReference type="Pfam" id="PF05636">
    <property type="entry name" value="HIGH_NTase1"/>
    <property type="match status" value="1"/>
</dbReference>
<dbReference type="Proteomes" id="UP000728968">
    <property type="component" value="Unassembled WGS sequence"/>
</dbReference>
<organism evidence="2 3">
    <name type="scientific">Fusobacterium mortiferum</name>
    <dbReference type="NCBI Taxonomy" id="850"/>
    <lineage>
        <taxon>Bacteria</taxon>
        <taxon>Fusobacteriati</taxon>
        <taxon>Fusobacteriota</taxon>
        <taxon>Fusobacteriia</taxon>
        <taxon>Fusobacteriales</taxon>
        <taxon>Fusobacteriaceae</taxon>
        <taxon>Fusobacterium</taxon>
    </lineage>
</organism>
<comment type="similarity">
    <text evidence="1">Belongs to the TmcAL family.</text>
</comment>
<dbReference type="SUPFAM" id="SSF52374">
    <property type="entry name" value="Nucleotidylyl transferase"/>
    <property type="match status" value="1"/>
</dbReference>
<gene>
    <name evidence="1" type="primary">tmcAL</name>
    <name evidence="2" type="ORF">H6A04_05130</name>
</gene>
<comment type="function">
    <text evidence="1">Catalyzes the formation of N(4)-acetylcytidine (ac(4)C) at the wobble position of elongator tRNA(Met), using acetate and ATP as substrates. First activates an acetate ion to form acetyladenylate (Ac-AMP) and then transfers the acetyl group to tRNA to form ac(4)C34.</text>
</comment>
<evidence type="ECO:0000313" key="3">
    <source>
        <dbReference type="Proteomes" id="UP000728968"/>
    </source>
</evidence>
<dbReference type="PANTHER" id="PTHR37825:SF1">
    <property type="entry name" value="TRNA(MET) CYTIDINE ACETATE LIGASE"/>
    <property type="match status" value="1"/>
</dbReference>